<gene>
    <name evidence="2" type="ORF">TIFTF001_014481</name>
</gene>
<accession>A0AA88DIG4</accession>
<dbReference type="Gramene" id="FCD_00007814-RA">
    <property type="protein sequence ID" value="FCD_00007814-RA:cds"/>
    <property type="gene ID" value="FCD_00007814"/>
</dbReference>
<name>A0AA88DIG4_FICCA</name>
<evidence type="ECO:0000313" key="2">
    <source>
        <dbReference type="EMBL" id="GMN45279.1"/>
    </source>
</evidence>
<dbReference type="EMBL" id="BTGU01000020">
    <property type="protein sequence ID" value="GMN45279.1"/>
    <property type="molecule type" value="Genomic_DNA"/>
</dbReference>
<evidence type="ECO:0000313" key="3">
    <source>
        <dbReference type="Proteomes" id="UP001187192"/>
    </source>
</evidence>
<keyword evidence="1" id="KW-0812">Transmembrane</keyword>
<dbReference type="AlphaFoldDB" id="A0AA88DIG4"/>
<dbReference type="Proteomes" id="UP001187192">
    <property type="component" value="Unassembled WGS sequence"/>
</dbReference>
<proteinExistence type="predicted"/>
<keyword evidence="3" id="KW-1185">Reference proteome</keyword>
<organism evidence="2 3">
    <name type="scientific">Ficus carica</name>
    <name type="common">Common fig</name>
    <dbReference type="NCBI Taxonomy" id="3494"/>
    <lineage>
        <taxon>Eukaryota</taxon>
        <taxon>Viridiplantae</taxon>
        <taxon>Streptophyta</taxon>
        <taxon>Embryophyta</taxon>
        <taxon>Tracheophyta</taxon>
        <taxon>Spermatophyta</taxon>
        <taxon>Magnoliopsida</taxon>
        <taxon>eudicotyledons</taxon>
        <taxon>Gunneridae</taxon>
        <taxon>Pentapetalae</taxon>
        <taxon>rosids</taxon>
        <taxon>fabids</taxon>
        <taxon>Rosales</taxon>
        <taxon>Moraceae</taxon>
        <taxon>Ficeae</taxon>
        <taxon>Ficus</taxon>
    </lineage>
</organism>
<keyword evidence="1" id="KW-1133">Transmembrane helix</keyword>
<evidence type="ECO:0000256" key="1">
    <source>
        <dbReference type="SAM" id="Phobius"/>
    </source>
</evidence>
<keyword evidence="1" id="KW-0472">Membrane</keyword>
<comment type="caution">
    <text evidence="2">The sequence shown here is derived from an EMBL/GenBank/DDBJ whole genome shotgun (WGS) entry which is preliminary data.</text>
</comment>
<evidence type="ECO:0008006" key="4">
    <source>
        <dbReference type="Google" id="ProtNLM"/>
    </source>
</evidence>
<feature type="transmembrane region" description="Helical" evidence="1">
    <location>
        <begin position="32"/>
        <end position="51"/>
    </location>
</feature>
<protein>
    <recommendedName>
        <fullName evidence="4">Transmembrane protein</fullName>
    </recommendedName>
</protein>
<reference evidence="2" key="1">
    <citation type="submission" date="2023-07" db="EMBL/GenBank/DDBJ databases">
        <title>draft genome sequence of fig (Ficus carica).</title>
        <authorList>
            <person name="Takahashi T."/>
            <person name="Nishimura K."/>
        </authorList>
    </citation>
    <scope>NUCLEOTIDE SEQUENCE</scope>
</reference>
<sequence length="65" mass="7502">MPKNFNHHNSNVGKDDGGTNMVETNAIVFETIQANSTIGFLLSVPNLWLVWWSRVRKMRFYASLF</sequence>